<sequence>LIEAAGLIGDRQLASEYRSTLLDRFFATFRKGRGSTPAAPARSAVARVAFTGDAVVRERLRILTAILLTNPDLLPEVEDAWCRLTLPDDLHALRAGLLEFAATGAAPDGLRAWLDAHGLGDAARACLDDARLPVSIRARDDDLMPLQARQRWWHYYGFLNFERFQEDVHRDARNIGSLDAVGWAGLQARLMALEALRRGDVEPDP</sequence>
<gene>
    <name evidence="1" type="ORF">HUK82_04785</name>
</gene>
<dbReference type="Proteomes" id="UP000585665">
    <property type="component" value="Unassembled WGS sequence"/>
</dbReference>
<proteinExistence type="predicted"/>
<evidence type="ECO:0000313" key="1">
    <source>
        <dbReference type="EMBL" id="NVN39878.1"/>
    </source>
</evidence>
<accession>A0A850P7G6</accession>
<protein>
    <submittedName>
        <fullName evidence="1">DNA primase</fullName>
    </submittedName>
</protein>
<reference evidence="1 2" key="1">
    <citation type="submission" date="2020-06" db="EMBL/GenBank/DDBJ databases">
        <title>Description of novel acetic acid bacteria.</title>
        <authorList>
            <person name="Sombolestani A."/>
        </authorList>
    </citation>
    <scope>NUCLEOTIDE SEQUENCE [LARGE SCALE GENOMIC DNA]</scope>
    <source>
        <strain evidence="1 2">LMG 27010</strain>
    </source>
</reference>
<feature type="non-terminal residue" evidence="1">
    <location>
        <position position="1"/>
    </location>
</feature>
<name>A0A850P7G6_9PROT</name>
<dbReference type="EMBL" id="JABXXR010000019">
    <property type="protein sequence ID" value="NVN39878.1"/>
    <property type="molecule type" value="Genomic_DNA"/>
</dbReference>
<evidence type="ECO:0000313" key="2">
    <source>
        <dbReference type="Proteomes" id="UP000585665"/>
    </source>
</evidence>
<comment type="caution">
    <text evidence="1">The sequence shown here is derived from an EMBL/GenBank/DDBJ whole genome shotgun (WGS) entry which is preliminary data.</text>
</comment>
<organism evidence="1 2">
    <name type="scientific">Ameyamaea chiangmaiensis</name>
    <dbReference type="NCBI Taxonomy" id="442969"/>
    <lineage>
        <taxon>Bacteria</taxon>
        <taxon>Pseudomonadati</taxon>
        <taxon>Pseudomonadota</taxon>
        <taxon>Alphaproteobacteria</taxon>
        <taxon>Acetobacterales</taxon>
        <taxon>Acetobacteraceae</taxon>
        <taxon>Ameyamaea</taxon>
    </lineage>
</organism>
<dbReference type="AlphaFoldDB" id="A0A850P7G6"/>
<keyword evidence="2" id="KW-1185">Reference proteome</keyword>